<keyword evidence="1 2" id="KW-0808">Transferase</keyword>
<dbReference type="Pfam" id="PF02515">
    <property type="entry name" value="CoA_transf_3"/>
    <property type="match status" value="1"/>
</dbReference>
<evidence type="ECO:0000313" key="2">
    <source>
        <dbReference type="EMBL" id="REF71958.1"/>
    </source>
</evidence>
<dbReference type="InterPro" id="IPR044855">
    <property type="entry name" value="CoA-Trfase_III_dom3_sf"/>
</dbReference>
<dbReference type="EMBL" id="QTUJ01000001">
    <property type="protein sequence ID" value="REF71958.1"/>
    <property type="molecule type" value="Genomic_DNA"/>
</dbReference>
<name>A0A3D9XQU8_PARVE</name>
<protein>
    <submittedName>
        <fullName evidence="2">Crotonobetainyl-CoA:carnitine CoA-transferase CaiB-like acyl-CoA transferase</fullName>
    </submittedName>
</protein>
<dbReference type="OrthoDB" id="9806585at2"/>
<evidence type="ECO:0000313" key="5">
    <source>
        <dbReference type="Proteomes" id="UP000256941"/>
    </source>
</evidence>
<dbReference type="SUPFAM" id="SSF89796">
    <property type="entry name" value="CoA-transferase family III (CaiB/BaiF)"/>
    <property type="match status" value="1"/>
</dbReference>
<dbReference type="Proteomes" id="UP000256794">
    <property type="component" value="Unassembled WGS sequence"/>
</dbReference>
<dbReference type="Gene3D" id="3.40.50.10540">
    <property type="entry name" value="Crotonobetainyl-coa:carnitine coa-transferase, domain 1"/>
    <property type="match status" value="1"/>
</dbReference>
<dbReference type="RefSeq" id="WP_036760017.1">
    <property type="nucleotide sequence ID" value="NZ_CP035287.1"/>
</dbReference>
<comment type="caution">
    <text evidence="2">The sequence shown here is derived from an EMBL/GenBank/DDBJ whole genome shotgun (WGS) entry which is preliminary data.</text>
</comment>
<accession>A0A3E0BBI9</accession>
<proteinExistence type="predicted"/>
<dbReference type="InterPro" id="IPR003673">
    <property type="entry name" value="CoA-Trfase_fam_III"/>
</dbReference>
<dbReference type="InterPro" id="IPR023606">
    <property type="entry name" value="CoA-Trfase_III_dom_1_sf"/>
</dbReference>
<evidence type="ECO:0000256" key="1">
    <source>
        <dbReference type="ARBA" id="ARBA00022679"/>
    </source>
</evidence>
<organism evidence="2 5">
    <name type="scientific">Paracoccus versutus</name>
    <name type="common">Thiobacillus versutus</name>
    <dbReference type="NCBI Taxonomy" id="34007"/>
    <lineage>
        <taxon>Bacteria</taxon>
        <taxon>Pseudomonadati</taxon>
        <taxon>Pseudomonadota</taxon>
        <taxon>Alphaproteobacteria</taxon>
        <taxon>Rhodobacterales</taxon>
        <taxon>Paracoccaceae</taxon>
        <taxon>Paracoccus</taxon>
    </lineage>
</organism>
<dbReference type="EMBL" id="QUMX01000055">
    <property type="protein sequence ID" value="REG30104.1"/>
    <property type="molecule type" value="Genomic_DNA"/>
</dbReference>
<keyword evidence="4" id="KW-1185">Reference proteome</keyword>
<accession>A0A3D9XQU8</accession>
<dbReference type="GO" id="GO:0008410">
    <property type="term" value="F:CoA-transferase activity"/>
    <property type="evidence" value="ECO:0007669"/>
    <property type="project" value="TreeGrafter"/>
</dbReference>
<evidence type="ECO:0000313" key="4">
    <source>
        <dbReference type="Proteomes" id="UP000256794"/>
    </source>
</evidence>
<dbReference type="InterPro" id="IPR050483">
    <property type="entry name" value="CoA-transferase_III_domain"/>
</dbReference>
<sequence>MTQTRQPALAGIRVLDLGRYIAAPFCAQLLSNEGAEVIRIEPPEGATDREVMPIGIPGAGGLYMQVNANKKSLTLDYARPAGRAVLERLVATADVVIVNLPQKALLKLRLDHATLSAIKPDLILTTISAFAPDGEDRDRVGFDGTGQALSGAMYLTGFGDTPTREAVSYVDYATAMAAAFATTSALLERARTGKGQHVQCSLMGTALTMMNPMLMEEASGYRSRRPIGNRSPIAGPSDLFRAQDGWVMIQVIGDPMFARWARMMGREDLLSDPRFASDSLRGENGEALSAIQQEWCAGRTVAECQAELTAHSLPSCPCLTPAETLRLPGLADYTDPIRAGEAPELPLVTRAILTEAGRAPRSLAPALGADTQALLEGLGLGAAEIDALRAEGIA</sequence>
<dbReference type="Gene3D" id="3.30.1540.10">
    <property type="entry name" value="formyl-coa transferase, domain 3"/>
    <property type="match status" value="1"/>
</dbReference>
<dbReference type="AlphaFoldDB" id="A0A3D9XQU8"/>
<reference evidence="4 5" key="1">
    <citation type="submission" date="2018-08" db="EMBL/GenBank/DDBJ databases">
        <title>Genomic Encyclopedia of Archaeal and Bacterial Type Strains, Phase II (KMG-II): from individual species to whole genera.</title>
        <authorList>
            <person name="Goeker M."/>
        </authorList>
    </citation>
    <scope>NUCLEOTIDE SEQUENCE [LARGE SCALE GENOMIC DNA]</scope>
    <source>
        <strain evidence="2 5">DSM 17099</strain>
        <strain evidence="3 4">DSM 582</strain>
    </source>
</reference>
<dbReference type="PANTHER" id="PTHR48207">
    <property type="entry name" value="SUCCINATE--HYDROXYMETHYLGLUTARATE COA-TRANSFERASE"/>
    <property type="match status" value="1"/>
</dbReference>
<dbReference type="Proteomes" id="UP000256941">
    <property type="component" value="Unassembled WGS sequence"/>
</dbReference>
<evidence type="ECO:0000313" key="3">
    <source>
        <dbReference type="EMBL" id="REG30104.1"/>
    </source>
</evidence>
<gene>
    <name evidence="3" type="ORF">ATH84_105510</name>
    <name evidence="2" type="ORF">BDD41_0422</name>
</gene>
<dbReference type="PANTHER" id="PTHR48207:SF3">
    <property type="entry name" value="SUCCINATE--HYDROXYMETHYLGLUTARATE COA-TRANSFERASE"/>
    <property type="match status" value="1"/>
</dbReference>